<dbReference type="PROSITE" id="PS50118">
    <property type="entry name" value="HMG_BOX_2"/>
    <property type="match status" value="1"/>
</dbReference>
<evidence type="ECO:0000256" key="1">
    <source>
        <dbReference type="ARBA" id="ARBA00023125"/>
    </source>
</evidence>
<dbReference type="AlphaFoldDB" id="E5G5U5"/>
<evidence type="ECO:0000256" key="3">
    <source>
        <dbReference type="PROSITE-ProRule" id="PRU00267"/>
    </source>
</evidence>
<keyword evidence="2" id="KW-0804">Transcription</keyword>
<evidence type="ECO:0000313" key="6">
    <source>
        <dbReference type="EMBL" id="ADR32119.1"/>
    </source>
</evidence>
<accession>E5G5U5</accession>
<dbReference type="SUPFAM" id="SSF47095">
    <property type="entry name" value="HMG-box"/>
    <property type="match status" value="1"/>
</dbReference>
<dbReference type="PANTHER" id="PTHR10270:SF161">
    <property type="entry name" value="SEX-DETERMINING REGION Y PROTEIN"/>
    <property type="match status" value="1"/>
</dbReference>
<dbReference type="EMBL" id="HM754261">
    <property type="protein sequence ID" value="ADR32119.1"/>
    <property type="molecule type" value="Genomic_DNA"/>
</dbReference>
<dbReference type="Gene3D" id="1.10.30.10">
    <property type="entry name" value="High mobility group box domain"/>
    <property type="match status" value="1"/>
</dbReference>
<dbReference type="InterPro" id="IPR036910">
    <property type="entry name" value="HMG_box_dom_sf"/>
</dbReference>
<dbReference type="GO" id="GO:0000978">
    <property type="term" value="F:RNA polymerase II cis-regulatory region sequence-specific DNA binding"/>
    <property type="evidence" value="ECO:0007669"/>
    <property type="project" value="TreeGrafter"/>
</dbReference>
<evidence type="ECO:0000256" key="2">
    <source>
        <dbReference type="ARBA" id="ARBA00023163"/>
    </source>
</evidence>
<protein>
    <submittedName>
        <fullName evidence="6">SexM</fullName>
    </submittedName>
</protein>
<sequence>MIDLLWVAEDMKKKSVTKKDHSSMDYIRRPDNSFMIFLKRKVRPFHKQLHASEITKLAKEQWWKLTEEEHKYYTRESEIEKLKHSEIYPNWKYSPKPSRKKKLSTLASKGKPLEKPSTSSVGKPSIRFKQVKRVPQNQIAMSNSERSPKNCQCSVAPNQQVIPNDNFSSTSSDISMNNTLSNSWDPLANAPLPNLLYFPLEDNISNLSLAPTAVFNEYHMDCGNSSIEELMVKEMLPMFFTGDNLNDLFVFNNKLV</sequence>
<name>E5G5U5_MUCCI</name>
<dbReference type="GO" id="GO:0030154">
    <property type="term" value="P:cell differentiation"/>
    <property type="evidence" value="ECO:0007669"/>
    <property type="project" value="TreeGrafter"/>
</dbReference>
<dbReference type="Pfam" id="PF00505">
    <property type="entry name" value="HMG_box"/>
    <property type="match status" value="1"/>
</dbReference>
<evidence type="ECO:0000256" key="4">
    <source>
        <dbReference type="SAM" id="MobiDB-lite"/>
    </source>
</evidence>
<dbReference type="GO" id="GO:0001228">
    <property type="term" value="F:DNA-binding transcription activator activity, RNA polymerase II-specific"/>
    <property type="evidence" value="ECO:0007669"/>
    <property type="project" value="TreeGrafter"/>
</dbReference>
<feature type="region of interest" description="Disordered" evidence="4">
    <location>
        <begin position="93"/>
        <end position="124"/>
    </location>
</feature>
<dbReference type="InterPro" id="IPR009071">
    <property type="entry name" value="HMG_box_dom"/>
</dbReference>
<gene>
    <name evidence="6" type="primary">sexM</name>
</gene>
<keyword evidence="3" id="KW-0539">Nucleus</keyword>
<feature type="domain" description="HMG box" evidence="5">
    <location>
        <begin position="27"/>
        <end position="92"/>
    </location>
</feature>
<keyword evidence="1 3" id="KW-0238">DNA-binding</keyword>
<feature type="DNA-binding region" description="HMG box" evidence="3">
    <location>
        <begin position="27"/>
        <end position="92"/>
    </location>
</feature>
<dbReference type="GO" id="GO:0005634">
    <property type="term" value="C:nucleus"/>
    <property type="evidence" value="ECO:0007669"/>
    <property type="project" value="UniProtKB-UniRule"/>
</dbReference>
<reference evidence="6" key="1">
    <citation type="journal article" date="2011" name="PLoS Pathog.">
        <title>Sporangiospore Size Dimorphism Is Linked to Virulence of Mucor circinelloides.</title>
        <authorList>
            <person name="Li C.H."/>
            <person name="Cervantes M."/>
            <person name="Springer D.J."/>
            <person name="Boekhout T."/>
            <person name="Ruiz-Vazquez R.M."/>
            <person name="Torres-Martinez S.R."/>
            <person name="Heitman J."/>
            <person name="Lee S.C."/>
        </authorList>
    </citation>
    <scope>NUCLEOTIDE SEQUENCE</scope>
</reference>
<proteinExistence type="predicted"/>
<dbReference type="PANTHER" id="PTHR10270">
    <property type="entry name" value="SOX TRANSCRIPTION FACTOR"/>
    <property type="match status" value="1"/>
</dbReference>
<dbReference type="InterPro" id="IPR050140">
    <property type="entry name" value="SRY-related_HMG-box_TF-like"/>
</dbReference>
<dbReference type="SMART" id="SM00398">
    <property type="entry name" value="HMG"/>
    <property type="match status" value="1"/>
</dbReference>
<organism evidence="6">
    <name type="scientific">Mucor circinelloides</name>
    <name type="common">Mucor griseo-roseus</name>
    <dbReference type="NCBI Taxonomy" id="36080"/>
    <lineage>
        <taxon>Eukaryota</taxon>
        <taxon>Fungi</taxon>
        <taxon>Fungi incertae sedis</taxon>
        <taxon>Mucoromycota</taxon>
        <taxon>Mucoromycotina</taxon>
        <taxon>Mucoromycetes</taxon>
        <taxon>Mucorales</taxon>
        <taxon>Mucorineae</taxon>
        <taxon>Mucoraceae</taxon>
        <taxon>Mucor</taxon>
    </lineage>
</organism>
<evidence type="ECO:0000259" key="5">
    <source>
        <dbReference type="PROSITE" id="PS50118"/>
    </source>
</evidence>
<dbReference type="CDD" id="cd01389">
    <property type="entry name" value="HMG-box_ROX1-like"/>
    <property type="match status" value="1"/>
</dbReference>